<feature type="compositionally biased region" description="Polar residues" evidence="1">
    <location>
        <begin position="50"/>
        <end position="66"/>
    </location>
</feature>
<reference evidence="2 3" key="1">
    <citation type="journal article" date="2011" name="PLoS Pathog.">
        <title>Endophytic Life Strategies Decoded by Genome and Transcriptome Analyses of the Mutualistic Root Symbiont Piriformospora indica.</title>
        <authorList>
            <person name="Zuccaro A."/>
            <person name="Lahrmann U."/>
            <person name="Guldener U."/>
            <person name="Langen G."/>
            <person name="Pfiffi S."/>
            <person name="Biedenkopf D."/>
            <person name="Wong P."/>
            <person name="Samans B."/>
            <person name="Grimm C."/>
            <person name="Basiewicz M."/>
            <person name="Murat C."/>
            <person name="Martin F."/>
            <person name="Kogel K.H."/>
        </authorList>
    </citation>
    <scope>NUCLEOTIDE SEQUENCE [LARGE SCALE GENOMIC DNA]</scope>
    <source>
        <strain evidence="2 3">DSM 11827</strain>
    </source>
</reference>
<dbReference type="AlphaFoldDB" id="G4TC91"/>
<evidence type="ECO:0000313" key="2">
    <source>
        <dbReference type="EMBL" id="CCA68948.1"/>
    </source>
</evidence>
<feature type="compositionally biased region" description="Polar residues" evidence="1">
    <location>
        <begin position="16"/>
        <end position="26"/>
    </location>
</feature>
<feature type="region of interest" description="Disordered" evidence="1">
    <location>
        <begin position="1"/>
        <end position="66"/>
    </location>
</feature>
<proteinExistence type="predicted"/>
<name>G4TC91_SERID</name>
<evidence type="ECO:0000256" key="1">
    <source>
        <dbReference type="SAM" id="MobiDB-lite"/>
    </source>
</evidence>
<evidence type="ECO:0000313" key="3">
    <source>
        <dbReference type="Proteomes" id="UP000007148"/>
    </source>
</evidence>
<feature type="compositionally biased region" description="Basic and acidic residues" evidence="1">
    <location>
        <begin position="27"/>
        <end position="36"/>
    </location>
</feature>
<gene>
    <name evidence="2" type="ORF">PIIN_02808</name>
</gene>
<organism evidence="2 3">
    <name type="scientific">Serendipita indica (strain DSM 11827)</name>
    <name type="common">Root endophyte fungus</name>
    <name type="synonym">Piriformospora indica</name>
    <dbReference type="NCBI Taxonomy" id="1109443"/>
    <lineage>
        <taxon>Eukaryota</taxon>
        <taxon>Fungi</taxon>
        <taxon>Dikarya</taxon>
        <taxon>Basidiomycota</taxon>
        <taxon>Agaricomycotina</taxon>
        <taxon>Agaricomycetes</taxon>
        <taxon>Sebacinales</taxon>
        <taxon>Serendipitaceae</taxon>
        <taxon>Serendipita</taxon>
    </lineage>
</organism>
<comment type="caution">
    <text evidence="2">The sequence shown here is derived from an EMBL/GenBank/DDBJ whole genome shotgun (WGS) entry which is preliminary data.</text>
</comment>
<dbReference type="InParanoid" id="G4TC91"/>
<keyword evidence="3" id="KW-1185">Reference proteome</keyword>
<sequence>MVTLPLSRRSIDPLLSHNNRVANTEPKQPDMAHDPRSLNSSKGRHKARSITIQRSSSYRVRTSTGG</sequence>
<protein>
    <submittedName>
        <fullName evidence="2">Uncharacterized protein</fullName>
    </submittedName>
</protein>
<dbReference type="EMBL" id="CAFZ01000043">
    <property type="protein sequence ID" value="CCA68948.1"/>
    <property type="molecule type" value="Genomic_DNA"/>
</dbReference>
<dbReference type="HOGENOM" id="CLU_2832102_0_0_1"/>
<accession>G4TC91</accession>
<dbReference type="Proteomes" id="UP000007148">
    <property type="component" value="Unassembled WGS sequence"/>
</dbReference>